<evidence type="ECO:0000259" key="7">
    <source>
        <dbReference type="PROSITE" id="PS50059"/>
    </source>
</evidence>
<evidence type="ECO:0000313" key="9">
    <source>
        <dbReference type="Proteomes" id="UP000500961"/>
    </source>
</evidence>
<keyword evidence="9" id="KW-1185">Reference proteome</keyword>
<dbReference type="KEGG" id="ttz:FHG85_05765"/>
<comment type="catalytic activity">
    <reaction evidence="1 5 6">
        <text>[protein]-peptidylproline (omega=180) = [protein]-peptidylproline (omega=0)</text>
        <dbReference type="Rhea" id="RHEA:16237"/>
        <dbReference type="Rhea" id="RHEA-COMP:10747"/>
        <dbReference type="Rhea" id="RHEA-COMP:10748"/>
        <dbReference type="ChEBI" id="CHEBI:83833"/>
        <dbReference type="ChEBI" id="CHEBI:83834"/>
        <dbReference type="EC" id="5.2.1.8"/>
    </reaction>
</comment>
<dbReference type="PANTHER" id="PTHR43811:SF19">
    <property type="entry name" value="39 KDA FK506-BINDING NUCLEAR PROTEIN"/>
    <property type="match status" value="1"/>
</dbReference>
<proteinExistence type="inferred from homology"/>
<dbReference type="Proteomes" id="UP000500961">
    <property type="component" value="Chromosome"/>
</dbReference>
<evidence type="ECO:0000256" key="1">
    <source>
        <dbReference type="ARBA" id="ARBA00000971"/>
    </source>
</evidence>
<dbReference type="InterPro" id="IPR046357">
    <property type="entry name" value="PPIase_dom_sf"/>
</dbReference>
<accession>A0A7D3XEC9</accession>
<evidence type="ECO:0000313" key="8">
    <source>
        <dbReference type="EMBL" id="QKG79787.1"/>
    </source>
</evidence>
<dbReference type="Gene3D" id="3.10.50.40">
    <property type="match status" value="2"/>
</dbReference>
<dbReference type="AlphaFoldDB" id="A0A7D3XEC9"/>
<evidence type="ECO:0000256" key="5">
    <source>
        <dbReference type="PROSITE-ProRule" id="PRU00277"/>
    </source>
</evidence>
<keyword evidence="3 5" id="KW-0697">Rotamase</keyword>
<evidence type="ECO:0000256" key="2">
    <source>
        <dbReference type="ARBA" id="ARBA00006577"/>
    </source>
</evidence>
<reference evidence="8 9" key="1">
    <citation type="submission" date="2019-07" db="EMBL/GenBank/DDBJ databases">
        <title>Thalassofilum flectens gen. nov., sp. nov., a novel moderate thermophilic anaerobe from a shallow sea hot spring in Kunashir Island (Russia), representing a new family in the order Bacteroidales, and proposal of Thalassofilacea fam. nov.</title>
        <authorList>
            <person name="Kochetkova T.V."/>
            <person name="Podosokorskaya O.A."/>
            <person name="Novikov A."/>
            <person name="Elcheninov A.G."/>
            <person name="Toshchakov S.V."/>
            <person name="Kublanov I.V."/>
        </authorList>
    </citation>
    <scope>NUCLEOTIDE SEQUENCE [LARGE SCALE GENOMIC DNA]</scope>
    <source>
        <strain evidence="8 9">38-H</strain>
    </source>
</reference>
<evidence type="ECO:0000256" key="4">
    <source>
        <dbReference type="ARBA" id="ARBA00023235"/>
    </source>
</evidence>
<feature type="domain" description="PPIase FKBP-type" evidence="7">
    <location>
        <begin position="83"/>
        <end position="185"/>
    </location>
</feature>
<comment type="similarity">
    <text evidence="2 6">Belongs to the FKBP-type PPIase family.</text>
</comment>
<name>A0A7D3XEC9_9BACT</name>
<evidence type="ECO:0000256" key="6">
    <source>
        <dbReference type="RuleBase" id="RU003915"/>
    </source>
</evidence>
<keyword evidence="4 5" id="KW-0413">Isomerase</keyword>
<dbReference type="PROSITE" id="PS51257">
    <property type="entry name" value="PROKAR_LIPOPROTEIN"/>
    <property type="match status" value="1"/>
</dbReference>
<dbReference type="EC" id="5.2.1.8" evidence="6"/>
<dbReference type="Pfam" id="PF00254">
    <property type="entry name" value="FKBP_C"/>
    <property type="match status" value="1"/>
</dbReference>
<dbReference type="PANTHER" id="PTHR43811">
    <property type="entry name" value="FKBP-TYPE PEPTIDYL-PROLYL CIS-TRANS ISOMERASE FKPA"/>
    <property type="match status" value="1"/>
</dbReference>
<sequence>MKPNMNSLKNSASNLNMNSKTIFLIGFLLFFFACDNSLEEDKKYSEISSIESYISGNNWTYEVKDDVYHVIKDKYYGYQLNYGDTILFWYKGYTIKSPIVVFDTNIKDEALAAKLDTSVRSLEPFRAIIGKTSLLKGLEKGLLLCRENESTTILFPSNLGYKDNTMGPVEPWSSLAFDVEIIYHNGPGKVNEQNIINSLNLDGYKQHSSGLYYKITTNTGLATPTENDTIYGQYEVKTLSGITIESNKANSDEPIALSSLDLEALKIGFTLTTTGGSLEIIAPSPLAYGKEGNDIVDPYTPVEVIVKLDSIKNN</sequence>
<dbReference type="PROSITE" id="PS50059">
    <property type="entry name" value="FKBP_PPIASE"/>
    <property type="match status" value="1"/>
</dbReference>
<organism evidence="8 9">
    <name type="scientific">Tenuifilum thalassicum</name>
    <dbReference type="NCBI Taxonomy" id="2590900"/>
    <lineage>
        <taxon>Bacteria</taxon>
        <taxon>Pseudomonadati</taxon>
        <taxon>Bacteroidota</taxon>
        <taxon>Bacteroidia</taxon>
        <taxon>Bacteroidales</taxon>
        <taxon>Tenuifilaceae</taxon>
        <taxon>Tenuifilum</taxon>
    </lineage>
</organism>
<evidence type="ECO:0000256" key="3">
    <source>
        <dbReference type="ARBA" id="ARBA00023110"/>
    </source>
</evidence>
<gene>
    <name evidence="8" type="ORF">FHG85_05765</name>
</gene>
<protein>
    <recommendedName>
        <fullName evidence="6">Peptidyl-prolyl cis-trans isomerase</fullName>
        <ecNumber evidence="6">5.2.1.8</ecNumber>
    </recommendedName>
</protein>
<dbReference type="GO" id="GO:0003755">
    <property type="term" value="F:peptidyl-prolyl cis-trans isomerase activity"/>
    <property type="evidence" value="ECO:0007669"/>
    <property type="project" value="UniProtKB-UniRule"/>
</dbReference>
<dbReference type="EMBL" id="CP041345">
    <property type="protein sequence ID" value="QKG79787.1"/>
    <property type="molecule type" value="Genomic_DNA"/>
</dbReference>
<dbReference type="SUPFAM" id="SSF54534">
    <property type="entry name" value="FKBP-like"/>
    <property type="match status" value="2"/>
</dbReference>
<dbReference type="InterPro" id="IPR001179">
    <property type="entry name" value="PPIase_FKBP_dom"/>
</dbReference>